<dbReference type="SUPFAM" id="SSF53649">
    <property type="entry name" value="Alkaline phosphatase-like"/>
    <property type="match status" value="1"/>
</dbReference>
<dbReference type="PROSITE" id="PS51318">
    <property type="entry name" value="TAT"/>
    <property type="match status" value="1"/>
</dbReference>
<evidence type="ECO:0008006" key="3">
    <source>
        <dbReference type="Google" id="ProtNLM"/>
    </source>
</evidence>
<dbReference type="InterPro" id="IPR017850">
    <property type="entry name" value="Alkaline_phosphatase_core_sf"/>
</dbReference>
<dbReference type="Gene3D" id="3.40.720.10">
    <property type="entry name" value="Alkaline Phosphatase, subunit A"/>
    <property type="match status" value="2"/>
</dbReference>
<accession>A0A0S7Y4S7</accession>
<organism evidence="1 2">
    <name type="scientific">candidate division WOR-1 bacterium DG_54_3</name>
    <dbReference type="NCBI Taxonomy" id="1703775"/>
    <lineage>
        <taxon>Bacteria</taxon>
        <taxon>Bacillati</taxon>
        <taxon>Saganbacteria</taxon>
    </lineage>
</organism>
<proteinExistence type="predicted"/>
<comment type="caution">
    <text evidence="1">The sequence shown here is derived from an EMBL/GenBank/DDBJ whole genome shotgun (WGS) entry which is preliminary data.</text>
</comment>
<dbReference type="InterPro" id="IPR002591">
    <property type="entry name" value="Phosphodiest/P_Trfase"/>
</dbReference>
<protein>
    <recommendedName>
        <fullName evidence="3">Nucleotide pyrophosphatase</fullName>
    </recommendedName>
</protein>
<gene>
    <name evidence="1" type="ORF">AMJ44_04540</name>
</gene>
<evidence type="ECO:0000313" key="2">
    <source>
        <dbReference type="Proteomes" id="UP000051861"/>
    </source>
</evidence>
<dbReference type="Pfam" id="PF01663">
    <property type="entry name" value="Phosphodiest"/>
    <property type="match status" value="2"/>
</dbReference>
<dbReference type="AlphaFoldDB" id="A0A0S7Y4S7"/>
<dbReference type="EMBL" id="LIZX01000031">
    <property type="protein sequence ID" value="KPJ69132.1"/>
    <property type="molecule type" value="Genomic_DNA"/>
</dbReference>
<evidence type="ECO:0000313" key="1">
    <source>
        <dbReference type="EMBL" id="KPJ69132.1"/>
    </source>
</evidence>
<dbReference type="Proteomes" id="UP000051861">
    <property type="component" value="Unassembled WGS sequence"/>
</dbReference>
<dbReference type="InterPro" id="IPR006311">
    <property type="entry name" value="TAT_signal"/>
</dbReference>
<name>A0A0S7Y4S7_UNCSA</name>
<sequence>MSHINRREFIKLGLSAGSLLAMGSSSGMVTKVFGKTDTPKKVIVLGFDGMDPRLVKAWMEEGTLPSFQRLRSTGSFLPLRSSIPSQSPVAWANFITGTDPGGHGIFDFLHRDPERYFPEFSASQTEEAKKTISIGNLVLPLSGGKVINLRKGKAFWQILEDHDIPATVFKMPSNYPPVATKQRTISGMGTPDILGTNGICNYYTTESTKINEDIGGARVHEVSVIDNKVESKLPGPVNPFKKDRPDSAIDFKVFIDPVNPVAKIVIQDNEFILQEGEWSDWKKVSFRMIPTKSVNGICNFLLKEVRPEFKLYVSPVNIDPGNPLWPISTPKSYTEELAKKFGPFYTKGLPADFSSLNHGILNDGEFLEQDDIVLRERIEMFDYELSRFDSGLLFYYLSSTDQRSHMFWRFIDKECPSYDAKLDAEFGNAIKNIYIEADKILARAMEKADKDTTLMVMSDHGFTSFSRQFHLNTWLKENGYHSLINEWKQGQSDVFLNTNWSRTKAYALGLNGLYINQKGREGEGIVEPGAEKEALVREIAHKLETFRDPKTGERPVFRAYITKDVYHGPCVEEAPEIIAGYNSGYRGSWATPLGRIPKEILEDNIEKWSGDHCVSPEVTPGIFLSSQKAKLKSPALYDVTATILKIFGIDIPKEMRGRPIF</sequence>
<reference evidence="1 2" key="1">
    <citation type="journal article" date="2015" name="Microbiome">
        <title>Genomic resolution of linkages in carbon, nitrogen, and sulfur cycling among widespread estuary sediment bacteria.</title>
        <authorList>
            <person name="Baker B.J."/>
            <person name="Lazar C.S."/>
            <person name="Teske A.P."/>
            <person name="Dick G.J."/>
        </authorList>
    </citation>
    <scope>NUCLEOTIDE SEQUENCE [LARGE SCALE GENOMIC DNA]</scope>
    <source>
        <strain evidence="1">DG_54_3</strain>
    </source>
</reference>